<dbReference type="InterPro" id="IPR011989">
    <property type="entry name" value="ARM-like"/>
</dbReference>
<comment type="caution">
    <text evidence="1">The sequence shown here is derived from an EMBL/GenBank/DDBJ whole genome shotgun (WGS) entry which is preliminary data.</text>
</comment>
<dbReference type="VEuPathDB" id="MicrosporidiaDB:SLOPH_1863"/>
<organism evidence="1 2">
    <name type="scientific">Spraguea lophii (strain 42_110)</name>
    <name type="common">Microsporidian parasite</name>
    <dbReference type="NCBI Taxonomy" id="1358809"/>
    <lineage>
        <taxon>Eukaryota</taxon>
        <taxon>Fungi</taxon>
        <taxon>Fungi incertae sedis</taxon>
        <taxon>Microsporidia</taxon>
        <taxon>Spragueidae</taxon>
        <taxon>Spraguea</taxon>
    </lineage>
</organism>
<dbReference type="EMBL" id="ATCN01001287">
    <property type="protein sequence ID" value="EPR77781.1"/>
    <property type="molecule type" value="Genomic_DNA"/>
</dbReference>
<dbReference type="HOGENOM" id="CLU_332932_0_0_1"/>
<dbReference type="Proteomes" id="UP000014978">
    <property type="component" value="Unassembled WGS sequence"/>
</dbReference>
<sequence>MKSCNDLLVLVKKLLHENENESNWSTIDKTLIELSQVEDKYYYDIMTQANDLILRSLLSERSKLSGSAVVLGRKLLNILKNEFYNPEKYIEACFKLLARPNKVFNIRAKDFLIDLAKTVNIMNHIRIIKDSMTSLSKRVRAGAFEIVFVHIKTYKVDKNKLGPLLLAIQKGKGDSDLECRNICKGILNYYDQDDSNVPIKQQKPITRPYTSFVPIIKKEDVKVINNIETNKKNENIDEEKKVIIRQPVRPINHIKRDPTRGESPLRKVIRKTINSSISIQRPKFAVEPKKSIEELTPHGLDKYLSEYRRKTYKNNLQSTQNKDTIDETLKKISLDEKFKINEIKLKVQSIIAEQQNNIETATEMKNPFIKQSPIENNPGSLFISNRNIVPGIITDKQNSDIGNESQNLIEKCSKQIINTESPPEYQAFGINCANDDSKQSGNGNDVNVQFRSFENHEKPNQSHSEPILLTQDKNIHNGHSFLNPSNPSQMNTKPEKLTMEAENPQSNIDSNNDINTEPIINIHEQNNIDKEVIIKESEIRDKKESIVELIKEKVIEFNPIENTNKITDSNKTPNTELININKEDIIETDNNLIENTNEKILENHGNISIDIKDSENIINNNTDKRDNNKTFTIINNTDEDNLESLHTINCNASKNEFNNINNSLNEGEIIPSSIPLNMPTSNLDDIVIDSIISNTQQESKSTYLSDSIPTSIKDEINKSVDNITDSDTETILEDKTLLSERIENLSILDNPEILIDKSTIDKNEIDQINDYIENNNINKHNSSLSINTHIEADNLSDIGNELQVNGLNTIILNTEELSTIKSKKEELPVDDCDNDMNASILFTEVGSNVFVNKNTMEKE</sequence>
<proteinExistence type="predicted"/>
<name>S7W4W5_SPRLO</name>
<protein>
    <recommendedName>
        <fullName evidence="3">CLASP N-terminal domain-containing protein</fullName>
    </recommendedName>
</protein>
<dbReference type="InParanoid" id="S7W4W5"/>
<dbReference type="STRING" id="1358809.S7W4W5"/>
<reference evidence="2" key="1">
    <citation type="journal article" date="2013" name="PLoS Genet.">
        <title>The genome of Spraguea lophii and the basis of host-microsporidian interactions.</title>
        <authorList>
            <person name="Campbell S.E."/>
            <person name="Williams T.A."/>
            <person name="Yousuf A."/>
            <person name="Soanes D.M."/>
            <person name="Paszkiewicz K.H."/>
            <person name="Williams B.A.P."/>
        </authorList>
    </citation>
    <scope>NUCLEOTIDE SEQUENCE [LARGE SCALE GENOMIC DNA]</scope>
    <source>
        <strain evidence="2">42_110</strain>
    </source>
</reference>
<accession>S7W4W5</accession>
<evidence type="ECO:0000313" key="2">
    <source>
        <dbReference type="Proteomes" id="UP000014978"/>
    </source>
</evidence>
<evidence type="ECO:0008006" key="3">
    <source>
        <dbReference type="Google" id="ProtNLM"/>
    </source>
</evidence>
<dbReference type="AlphaFoldDB" id="S7W4W5"/>
<keyword evidence="2" id="KW-1185">Reference proteome</keyword>
<dbReference type="Gene3D" id="1.25.10.10">
    <property type="entry name" value="Leucine-rich Repeat Variant"/>
    <property type="match status" value="1"/>
</dbReference>
<evidence type="ECO:0000313" key="1">
    <source>
        <dbReference type="EMBL" id="EPR77781.1"/>
    </source>
</evidence>
<gene>
    <name evidence="1" type="ORF">SLOPH_1863</name>
</gene>